<organism evidence="2 3">
    <name type="scientific">Emericellopsis atlantica</name>
    <dbReference type="NCBI Taxonomy" id="2614577"/>
    <lineage>
        <taxon>Eukaryota</taxon>
        <taxon>Fungi</taxon>
        <taxon>Dikarya</taxon>
        <taxon>Ascomycota</taxon>
        <taxon>Pezizomycotina</taxon>
        <taxon>Sordariomycetes</taxon>
        <taxon>Hypocreomycetidae</taxon>
        <taxon>Hypocreales</taxon>
        <taxon>Bionectriaceae</taxon>
        <taxon>Emericellopsis</taxon>
    </lineage>
</organism>
<name>A0A9P7ZJH8_9HYPO</name>
<proteinExistence type="predicted"/>
<reference evidence="2" key="1">
    <citation type="journal article" date="2021" name="IMA Fungus">
        <title>Genomic characterization of three marine fungi, including Emericellopsis atlantica sp. nov. with signatures of a generalist lifestyle and marine biomass degradation.</title>
        <authorList>
            <person name="Hagestad O.C."/>
            <person name="Hou L."/>
            <person name="Andersen J.H."/>
            <person name="Hansen E.H."/>
            <person name="Altermark B."/>
            <person name="Li C."/>
            <person name="Kuhnert E."/>
            <person name="Cox R.J."/>
            <person name="Crous P.W."/>
            <person name="Spatafora J.W."/>
            <person name="Lail K."/>
            <person name="Amirebrahimi M."/>
            <person name="Lipzen A."/>
            <person name="Pangilinan J."/>
            <person name="Andreopoulos W."/>
            <person name="Hayes R.D."/>
            <person name="Ng V."/>
            <person name="Grigoriev I.V."/>
            <person name="Jackson S.A."/>
            <person name="Sutton T.D.S."/>
            <person name="Dobson A.D.W."/>
            <person name="Rama T."/>
        </authorList>
    </citation>
    <scope>NUCLEOTIDE SEQUENCE</scope>
    <source>
        <strain evidence="2">TS7</strain>
    </source>
</reference>
<dbReference type="AlphaFoldDB" id="A0A9P7ZJH8"/>
<evidence type="ECO:0000313" key="3">
    <source>
        <dbReference type="Proteomes" id="UP000887229"/>
    </source>
</evidence>
<feature type="transmembrane region" description="Helical" evidence="1">
    <location>
        <begin position="45"/>
        <end position="62"/>
    </location>
</feature>
<keyword evidence="1" id="KW-1133">Transmembrane helix</keyword>
<feature type="transmembrane region" description="Helical" evidence="1">
    <location>
        <begin position="148"/>
        <end position="168"/>
    </location>
</feature>
<sequence>MLAFEYPFEQDGPLAYDWCSLASCFKDFKVIPSTARPSATRRSSILVWCSINMAAISGVWAIRKLLSGQRHDPEHCPGVSLFDWGVYAYDLGSFVFWWYEISAVARDPAAAAQISILNWIKTVGYLLLVNQHPISCQLHQHPRLKKSIFSAVLIIAVAQWIATCFAVGTQYDDILPTKRAPKLSAKYECLASRIEDAPGTTSCSADVLCSMSWMYSVADFLDEERSALFYAGILFICVSTLFPLFILVSFRDAMLDKQSFTIRRETILHVPRWLAGGLALYYVLGNIAIAILVLVDIQHKSASMDREAPLTYHLGCTALHLAFSPWRQYLDINDKGRALRVAKGWFNA</sequence>
<accession>A0A9P7ZJH8</accession>
<keyword evidence="1" id="KW-0812">Transmembrane</keyword>
<dbReference type="OrthoDB" id="5429468at2759"/>
<dbReference type="GeneID" id="70294644"/>
<dbReference type="EMBL" id="MU251259">
    <property type="protein sequence ID" value="KAG9253091.1"/>
    <property type="molecule type" value="Genomic_DNA"/>
</dbReference>
<keyword evidence="1" id="KW-0472">Membrane</keyword>
<gene>
    <name evidence="2" type="ORF">F5Z01DRAFT_659135</name>
</gene>
<protein>
    <submittedName>
        <fullName evidence="2">Uncharacterized protein</fullName>
    </submittedName>
</protein>
<comment type="caution">
    <text evidence="2">The sequence shown here is derived from an EMBL/GenBank/DDBJ whole genome shotgun (WGS) entry which is preliminary data.</text>
</comment>
<feature type="transmembrane region" description="Helical" evidence="1">
    <location>
        <begin position="270"/>
        <end position="295"/>
    </location>
</feature>
<evidence type="ECO:0000313" key="2">
    <source>
        <dbReference type="EMBL" id="KAG9253091.1"/>
    </source>
</evidence>
<feature type="transmembrane region" description="Helical" evidence="1">
    <location>
        <begin position="227"/>
        <end position="250"/>
    </location>
</feature>
<keyword evidence="3" id="KW-1185">Reference proteome</keyword>
<dbReference type="RefSeq" id="XP_046117015.1">
    <property type="nucleotide sequence ID" value="XM_046263741.1"/>
</dbReference>
<evidence type="ECO:0000256" key="1">
    <source>
        <dbReference type="SAM" id="Phobius"/>
    </source>
</evidence>
<dbReference type="Proteomes" id="UP000887229">
    <property type="component" value="Unassembled WGS sequence"/>
</dbReference>